<name>A0A679JAB0_VARPD</name>
<dbReference type="GO" id="GO:0005524">
    <property type="term" value="F:ATP binding"/>
    <property type="evidence" value="ECO:0007669"/>
    <property type="project" value="UniProtKB-KW"/>
</dbReference>
<keyword evidence="2" id="KW-0547">Nucleotide-binding</keyword>
<dbReference type="AlphaFoldDB" id="A0A679JAB0"/>
<accession>A0A679JAB0</accession>
<dbReference type="SUPFAM" id="SSF53067">
    <property type="entry name" value="Actin-like ATPase domain"/>
    <property type="match status" value="2"/>
</dbReference>
<evidence type="ECO:0000313" key="4">
    <source>
        <dbReference type="EMBL" id="CAA2102993.1"/>
    </source>
</evidence>
<dbReference type="InterPro" id="IPR042054">
    <property type="entry name" value="YegD-like"/>
</dbReference>
<dbReference type="InterPro" id="IPR018181">
    <property type="entry name" value="Heat_shock_70_CS"/>
</dbReference>
<evidence type="ECO:0000256" key="3">
    <source>
        <dbReference type="ARBA" id="ARBA00022840"/>
    </source>
</evidence>
<dbReference type="EMBL" id="LR743507">
    <property type="protein sequence ID" value="CAA2102993.1"/>
    <property type="molecule type" value="Genomic_DNA"/>
</dbReference>
<dbReference type="Pfam" id="PF00012">
    <property type="entry name" value="HSP70"/>
    <property type="match status" value="1"/>
</dbReference>
<evidence type="ECO:0000256" key="1">
    <source>
        <dbReference type="ARBA" id="ARBA00007381"/>
    </source>
</evidence>
<reference evidence="4" key="1">
    <citation type="submission" date="2019-12" db="EMBL/GenBank/DDBJ databases">
        <authorList>
            <person name="Cremers G."/>
        </authorList>
    </citation>
    <scope>NUCLEOTIDE SEQUENCE</scope>
    <source>
        <strain evidence="4">Vvax</strain>
    </source>
</reference>
<comment type="similarity">
    <text evidence="1">Belongs to the heat shock protein 70 family.</text>
</comment>
<dbReference type="GO" id="GO:0140662">
    <property type="term" value="F:ATP-dependent protein folding chaperone"/>
    <property type="evidence" value="ECO:0007669"/>
    <property type="project" value="InterPro"/>
</dbReference>
<dbReference type="InterPro" id="IPR043129">
    <property type="entry name" value="ATPase_NBD"/>
</dbReference>
<organism evidence="4">
    <name type="scientific">Variovorax paradoxus</name>
    <dbReference type="NCBI Taxonomy" id="34073"/>
    <lineage>
        <taxon>Bacteria</taxon>
        <taxon>Pseudomonadati</taxon>
        <taxon>Pseudomonadota</taxon>
        <taxon>Betaproteobacteria</taxon>
        <taxon>Burkholderiales</taxon>
        <taxon>Comamonadaceae</taxon>
        <taxon>Variovorax</taxon>
    </lineage>
</organism>
<dbReference type="InterPro" id="IPR013126">
    <property type="entry name" value="Hsp_70_fam"/>
</dbReference>
<dbReference type="PANTHER" id="PTHR19375">
    <property type="entry name" value="HEAT SHOCK PROTEIN 70KDA"/>
    <property type="match status" value="1"/>
</dbReference>
<proteinExistence type="inferred from homology"/>
<dbReference type="RefSeq" id="WP_425337004.1">
    <property type="nucleotide sequence ID" value="NZ_LR743507.1"/>
</dbReference>
<protein>
    <submittedName>
        <fullName evidence="4">Chaperone protein DnaK</fullName>
    </submittedName>
</protein>
<evidence type="ECO:0000256" key="2">
    <source>
        <dbReference type="ARBA" id="ARBA00022741"/>
    </source>
</evidence>
<sequence>MSVSSPSSLPTIGIDFGTSNSAVACRVDGEARLLPIEGAATTLPTAIFFNAEDRTTHFGRDAIGQYLSGTEGRLMRSLKSLLGSALMQEKTAIYDGLVSFEDIIARFLRELAVRASRELGRLPERVVIGRPVHFVDDDTKRDERAEESLRVAARAAGFREVAFQLEPIAAAFDYEQRITRESVVLIVDIGGGTSDFTVVRVGPERAKREDRNDDVLATSGVHIGGTDFDQRLNLERVMPQFGFRHHGPQGREVPSKVFFELSSWHLINWLYAAKAVRQAKDLRTSYSDTRLHDRLMTVLEERHGHRIASAVEAAKIQASVSDAETAIDLGCAERGLAASLTPADMAQQLASPLENVIACAHACVKRAGLRSGDLDAIYLTGGSSALRPFQHALRKSFAGVNLVEGDLFGGVATGLACAARTDRRT</sequence>
<dbReference type="PROSITE" id="PS00329">
    <property type="entry name" value="HSP70_2"/>
    <property type="match status" value="1"/>
</dbReference>
<gene>
    <name evidence="4" type="primary">dnaK_1</name>
    <name evidence="4" type="ORF">VVAX_02034</name>
</gene>
<dbReference type="Gene3D" id="3.30.420.40">
    <property type="match status" value="2"/>
</dbReference>
<dbReference type="CDD" id="cd10231">
    <property type="entry name" value="ASKHA_NBD_HSP70_YegD-like"/>
    <property type="match status" value="1"/>
</dbReference>
<keyword evidence="3" id="KW-0067">ATP-binding</keyword>
<dbReference type="Gene3D" id="3.90.640.10">
    <property type="entry name" value="Actin, Chain A, domain 4"/>
    <property type="match status" value="1"/>
</dbReference>